<dbReference type="PANTHER" id="PTHR12993">
    <property type="entry name" value="N-ACETYLGLUCOSAMINYL-PHOSPHATIDYLINOSITOL DE-N-ACETYLASE-RELATED"/>
    <property type="match status" value="1"/>
</dbReference>
<dbReference type="STRING" id="70996.SE18_21165"/>
<dbReference type="InterPro" id="IPR024078">
    <property type="entry name" value="LmbE-like_dom_sf"/>
</dbReference>
<dbReference type="GO" id="GO:0016811">
    <property type="term" value="F:hydrolase activity, acting on carbon-nitrogen (but not peptide) bonds, in linear amides"/>
    <property type="evidence" value="ECO:0007669"/>
    <property type="project" value="TreeGrafter"/>
</dbReference>
<keyword evidence="2" id="KW-1185">Reference proteome</keyword>
<accession>A0A0P6XLL3</accession>
<dbReference type="OrthoDB" id="9815144at2"/>
<evidence type="ECO:0000313" key="1">
    <source>
        <dbReference type="EMBL" id="KPL81205.1"/>
    </source>
</evidence>
<dbReference type="Proteomes" id="UP000050277">
    <property type="component" value="Unassembled WGS sequence"/>
</dbReference>
<name>A0A0P6XLL3_9CHLR</name>
<organism evidence="1 2">
    <name type="scientific">Herpetosiphon geysericola</name>
    <dbReference type="NCBI Taxonomy" id="70996"/>
    <lineage>
        <taxon>Bacteria</taxon>
        <taxon>Bacillati</taxon>
        <taxon>Chloroflexota</taxon>
        <taxon>Chloroflexia</taxon>
        <taxon>Herpetosiphonales</taxon>
        <taxon>Herpetosiphonaceae</taxon>
        <taxon>Herpetosiphon</taxon>
    </lineage>
</organism>
<protein>
    <submittedName>
        <fullName evidence="1">GlcNAc-PI de-N-acetylase</fullName>
    </submittedName>
</protein>
<dbReference type="RefSeq" id="WP_054536461.1">
    <property type="nucleotide sequence ID" value="NZ_LGKP01000035.1"/>
</dbReference>
<sequence>MSEQTFTPKRILVVVAHPDDAEFVCSGTLSRWYREGHEIHFCLCTDGNHGSSDPNMTSERLAEIRQAEQRAAAAHVGADVSFLSFEDAALEPTQEVRKAITRVIRRFKPDIVVCQDPAFRYSDDYLNHPDHVAAGNATFAAIMPAASTRLIFPELLEEGLEPHNVRQVYLMGGAQVDTWIGLTEEDFQLKLKALREHKCQLGDWEPEQMMREWAVSTAKLAREAGVDCELAESFKLVTLVRD</sequence>
<dbReference type="Pfam" id="PF02585">
    <property type="entry name" value="PIG-L"/>
    <property type="match status" value="1"/>
</dbReference>
<reference evidence="1 2" key="1">
    <citation type="submission" date="2015-07" db="EMBL/GenBank/DDBJ databases">
        <title>Whole genome sequence of Herpetosiphon geysericola DSM 7119.</title>
        <authorList>
            <person name="Hemp J."/>
            <person name="Ward L.M."/>
            <person name="Pace L.A."/>
            <person name="Fischer W.W."/>
        </authorList>
    </citation>
    <scope>NUCLEOTIDE SEQUENCE [LARGE SCALE GENOMIC DNA]</scope>
    <source>
        <strain evidence="1 2">DSM 7119</strain>
    </source>
</reference>
<gene>
    <name evidence="1" type="ORF">SE18_21165</name>
</gene>
<evidence type="ECO:0000313" key="2">
    <source>
        <dbReference type="Proteomes" id="UP000050277"/>
    </source>
</evidence>
<dbReference type="InterPro" id="IPR003737">
    <property type="entry name" value="GlcNAc_PI_deacetylase-related"/>
</dbReference>
<proteinExistence type="predicted"/>
<dbReference type="PATRIC" id="fig|70996.4.peg.2050"/>
<dbReference type="EMBL" id="LGKP01000035">
    <property type="protein sequence ID" value="KPL81205.1"/>
    <property type="molecule type" value="Genomic_DNA"/>
</dbReference>
<dbReference type="PANTHER" id="PTHR12993:SF28">
    <property type="entry name" value="LMBE FAMILY PROTEIN"/>
    <property type="match status" value="1"/>
</dbReference>
<dbReference type="SUPFAM" id="SSF102588">
    <property type="entry name" value="LmbE-like"/>
    <property type="match status" value="1"/>
</dbReference>
<dbReference type="AlphaFoldDB" id="A0A0P6XLL3"/>
<dbReference type="Gene3D" id="3.40.50.10320">
    <property type="entry name" value="LmbE-like"/>
    <property type="match status" value="1"/>
</dbReference>
<comment type="caution">
    <text evidence="1">The sequence shown here is derived from an EMBL/GenBank/DDBJ whole genome shotgun (WGS) entry which is preliminary data.</text>
</comment>